<dbReference type="RefSeq" id="WP_302909127.1">
    <property type="nucleotide sequence ID" value="NZ_JAUMIS010000001.1"/>
</dbReference>
<keyword evidence="2" id="KW-1185">Reference proteome</keyword>
<organism evidence="1 2">
    <name type="scientific">Marinobacter suaedae</name>
    <dbReference type="NCBI Taxonomy" id="3057675"/>
    <lineage>
        <taxon>Bacteria</taxon>
        <taxon>Pseudomonadati</taxon>
        <taxon>Pseudomonadota</taxon>
        <taxon>Gammaproteobacteria</taxon>
        <taxon>Pseudomonadales</taxon>
        <taxon>Marinobacteraceae</taxon>
        <taxon>Marinobacter</taxon>
    </lineage>
</organism>
<comment type="caution">
    <text evidence="1">The sequence shown here is derived from an EMBL/GenBank/DDBJ whole genome shotgun (WGS) entry which is preliminary data.</text>
</comment>
<dbReference type="InterPro" id="IPR010352">
    <property type="entry name" value="DUF945"/>
</dbReference>
<gene>
    <name evidence="1" type="ORF">QVZ43_05225</name>
</gene>
<reference evidence="1" key="1">
    <citation type="submission" date="2023-07" db="EMBL/GenBank/DDBJ databases">
        <title>Marinobacter sp. chi1 genome sequencing and assembly.</title>
        <authorList>
            <person name="Park S."/>
        </authorList>
    </citation>
    <scope>NUCLEOTIDE SEQUENCE</scope>
    <source>
        <strain evidence="1">Chi1</strain>
    </source>
</reference>
<evidence type="ECO:0000313" key="1">
    <source>
        <dbReference type="EMBL" id="MDO3721113.1"/>
    </source>
</evidence>
<accession>A0ABT8VYN5</accession>
<name>A0ABT8VYN5_9GAMM</name>
<proteinExistence type="predicted"/>
<sequence>MKKSWMIAGAVTLAVAGALPWVVGYVTEIQWQQATEEMNRAQPFLQMETADYRRGVLGSDVEGVLVFSNPETGESHRWHYHARVSHGVVGSLLSFEPEGGWSPAGTDWFPETEPKLTLETRLWGKATLELEAPLMTISDASTGESLTTSGGLARLELAGAGARSRALMVWPSVSLSGPELDIRLADLHMEQDMEHLAGDVWTGQMDFSVGSVEMAQPGLPATRLQGLRMNTQAEAQHNDTRLSSSVALNVDEVIQGDQSYGPHRLGLSLNNLDIASWNAFLDAFSSMQALHAGGSPAAQEQGYAVMDQVSSSLRDVAAAGFSLAMPELMVTTPEGEITGHAEIRHPELSGEQKAGMLLVMQQLTGDFGLSLPRALIDNYPDLRLQMAPLIKEGLLVSEGDRLVMNGKMEDLVLDVNGTEFPLPPLL</sequence>
<protein>
    <submittedName>
        <fullName evidence="1">DUF945 family protein</fullName>
    </submittedName>
</protein>
<dbReference type="Pfam" id="PF06097">
    <property type="entry name" value="DUF945"/>
    <property type="match status" value="1"/>
</dbReference>
<dbReference type="EMBL" id="JAUMIS010000001">
    <property type="protein sequence ID" value="MDO3721113.1"/>
    <property type="molecule type" value="Genomic_DNA"/>
</dbReference>
<dbReference type="Proteomes" id="UP001168640">
    <property type="component" value="Unassembled WGS sequence"/>
</dbReference>
<evidence type="ECO:0000313" key="2">
    <source>
        <dbReference type="Proteomes" id="UP001168640"/>
    </source>
</evidence>